<proteinExistence type="inferred from homology"/>
<dbReference type="SUPFAM" id="SSF51735">
    <property type="entry name" value="NAD(P)-binding Rossmann-fold domains"/>
    <property type="match status" value="1"/>
</dbReference>
<dbReference type="PRINTS" id="PR00081">
    <property type="entry name" value="GDHRDH"/>
</dbReference>
<organism evidence="5 6">
    <name type="scientific">Pseudoduganella violacea</name>
    <dbReference type="NCBI Taxonomy" id="1715466"/>
    <lineage>
        <taxon>Bacteria</taxon>
        <taxon>Pseudomonadati</taxon>
        <taxon>Pseudomonadota</taxon>
        <taxon>Betaproteobacteria</taxon>
        <taxon>Burkholderiales</taxon>
        <taxon>Oxalobacteraceae</taxon>
        <taxon>Telluria group</taxon>
        <taxon>Pseudoduganella</taxon>
    </lineage>
</organism>
<dbReference type="AlphaFoldDB" id="A0A7W5B5W2"/>
<keyword evidence="6" id="KW-1185">Reference proteome</keyword>
<dbReference type="InterPro" id="IPR036291">
    <property type="entry name" value="NAD(P)-bd_dom_sf"/>
</dbReference>
<name>A0A7W5B5W2_9BURK</name>
<evidence type="ECO:0000256" key="3">
    <source>
        <dbReference type="ARBA" id="ARBA00023027"/>
    </source>
</evidence>
<dbReference type="EMBL" id="JACHXD010000001">
    <property type="protein sequence ID" value="MBB3117151.1"/>
    <property type="molecule type" value="Genomic_DNA"/>
</dbReference>
<dbReference type="Gene3D" id="3.40.50.720">
    <property type="entry name" value="NAD(P)-binding Rossmann-like Domain"/>
    <property type="match status" value="1"/>
</dbReference>
<feature type="domain" description="Ketoreductase" evidence="4">
    <location>
        <begin position="3"/>
        <end position="182"/>
    </location>
</feature>
<keyword evidence="2" id="KW-0560">Oxidoreductase</keyword>
<dbReference type="FunFam" id="3.40.50.720:FF:000084">
    <property type="entry name" value="Short-chain dehydrogenase reductase"/>
    <property type="match status" value="1"/>
</dbReference>
<evidence type="ECO:0000259" key="4">
    <source>
        <dbReference type="SMART" id="SM00822"/>
    </source>
</evidence>
<dbReference type="PANTHER" id="PTHR24321:SF8">
    <property type="entry name" value="ESTRADIOL 17-BETA-DEHYDROGENASE 8-RELATED"/>
    <property type="match status" value="1"/>
</dbReference>
<sequence length="255" mass="26371">MSRVVLITGACGGIGRVLCERFAAQGDHVLALDRDAQQLATLAAAVAHCTPLQADITDAAATKAAVHAAVALHGAVEVLVANAGAADCATLAATTPESWHADIDLNLHGTYNTVEAVRPAMLERGQGCIVLIGSVNGLTALGHPAYSAAKAALVSYTKALALESGRRGVRANIVCPGTVKTQAWQARVDKDPQILEKLKKWYPLGDFATPDDIADAALFLSSSAARVITGVALPVDGGLMAGNRVMAQELTLEDF</sequence>
<dbReference type="SMART" id="SM00822">
    <property type="entry name" value="PKS_KR"/>
    <property type="match status" value="1"/>
</dbReference>
<dbReference type="PRINTS" id="PR00080">
    <property type="entry name" value="SDRFAMILY"/>
</dbReference>
<evidence type="ECO:0000313" key="5">
    <source>
        <dbReference type="EMBL" id="MBB3117151.1"/>
    </source>
</evidence>
<protein>
    <submittedName>
        <fullName evidence="5">NAD(P)-dependent dehydrogenase (Short-subunit alcohol dehydrogenase family)</fullName>
    </submittedName>
</protein>
<dbReference type="Pfam" id="PF13561">
    <property type="entry name" value="adh_short_C2"/>
    <property type="match status" value="1"/>
</dbReference>
<evidence type="ECO:0000256" key="1">
    <source>
        <dbReference type="ARBA" id="ARBA00006484"/>
    </source>
</evidence>
<evidence type="ECO:0000313" key="6">
    <source>
        <dbReference type="Proteomes" id="UP000541535"/>
    </source>
</evidence>
<dbReference type="InterPro" id="IPR002347">
    <property type="entry name" value="SDR_fam"/>
</dbReference>
<dbReference type="GO" id="GO:0016491">
    <property type="term" value="F:oxidoreductase activity"/>
    <property type="evidence" value="ECO:0007669"/>
    <property type="project" value="UniProtKB-KW"/>
</dbReference>
<dbReference type="RefSeq" id="WP_183439143.1">
    <property type="nucleotide sequence ID" value="NZ_JACHXD010000001.1"/>
</dbReference>
<comment type="caution">
    <text evidence="5">The sequence shown here is derived from an EMBL/GenBank/DDBJ whole genome shotgun (WGS) entry which is preliminary data.</text>
</comment>
<evidence type="ECO:0000256" key="2">
    <source>
        <dbReference type="ARBA" id="ARBA00023002"/>
    </source>
</evidence>
<reference evidence="5 6" key="1">
    <citation type="submission" date="2020-08" db="EMBL/GenBank/DDBJ databases">
        <title>Genomic Encyclopedia of Type Strains, Phase III (KMG-III): the genomes of soil and plant-associated and newly described type strains.</title>
        <authorList>
            <person name="Whitman W."/>
        </authorList>
    </citation>
    <scope>NUCLEOTIDE SEQUENCE [LARGE SCALE GENOMIC DNA]</scope>
    <source>
        <strain evidence="5 6">CECT 8897</strain>
    </source>
</reference>
<dbReference type="CDD" id="cd05233">
    <property type="entry name" value="SDR_c"/>
    <property type="match status" value="1"/>
</dbReference>
<dbReference type="NCBIfam" id="NF005474">
    <property type="entry name" value="PRK07074.1"/>
    <property type="match status" value="1"/>
</dbReference>
<dbReference type="InterPro" id="IPR057326">
    <property type="entry name" value="KR_dom"/>
</dbReference>
<gene>
    <name evidence="5" type="ORF">FHS03_000170</name>
</gene>
<dbReference type="Proteomes" id="UP000541535">
    <property type="component" value="Unassembled WGS sequence"/>
</dbReference>
<dbReference type="PANTHER" id="PTHR24321">
    <property type="entry name" value="DEHYDROGENASES, SHORT CHAIN"/>
    <property type="match status" value="1"/>
</dbReference>
<accession>A0A7W5B5W2</accession>
<keyword evidence="3" id="KW-0520">NAD</keyword>
<comment type="similarity">
    <text evidence="1">Belongs to the short-chain dehydrogenases/reductases (SDR) family.</text>
</comment>